<dbReference type="Gene3D" id="3.30.1490.20">
    <property type="entry name" value="ATP-grasp fold, A domain"/>
    <property type="match status" value="1"/>
</dbReference>
<keyword evidence="2" id="KW-0436">Ligase</keyword>
<name>A0A0F7HJA5_9STAP</name>
<dbReference type="EMBL" id="CP011366">
    <property type="protein sequence ID" value="AKG73428.1"/>
    <property type="molecule type" value="Genomic_DNA"/>
</dbReference>
<dbReference type="InterPro" id="IPR013815">
    <property type="entry name" value="ATP_grasp_subdomain_1"/>
</dbReference>
<dbReference type="GO" id="GO:0005737">
    <property type="term" value="C:cytoplasm"/>
    <property type="evidence" value="ECO:0007669"/>
    <property type="project" value="TreeGrafter"/>
</dbReference>
<reference evidence="2 4" key="3">
    <citation type="submission" date="2016-10" db="EMBL/GenBank/DDBJ databases">
        <authorList>
            <person name="Varghese N."/>
            <person name="Submissions S."/>
        </authorList>
    </citation>
    <scope>NUCLEOTIDE SEQUENCE [LARGE SCALE GENOMIC DNA]</scope>
    <source>
        <strain evidence="2 4">CGMCC 1.6501</strain>
    </source>
</reference>
<dbReference type="PANTHER" id="PTHR21621">
    <property type="entry name" value="RIBOSOMAL PROTEIN S6 MODIFICATION PROTEIN"/>
    <property type="match status" value="1"/>
</dbReference>
<dbReference type="GO" id="GO:0009432">
    <property type="term" value="P:SOS response"/>
    <property type="evidence" value="ECO:0007669"/>
    <property type="project" value="TreeGrafter"/>
</dbReference>
<dbReference type="Proteomes" id="UP000034029">
    <property type="component" value="Chromosome"/>
</dbReference>
<protein>
    <submittedName>
        <fullName evidence="2">Glutamate--cysteine ligase/cyanophycin synthetase</fullName>
    </submittedName>
</protein>
<gene>
    <name evidence="1" type="ORF">AAT16_03865</name>
    <name evidence="2" type="ORF">SAMN05216235_0008</name>
</gene>
<sequence length="394" mass="45545">MNEKILAEFFEKTKEDESLEYPKDIEIDLLNVAEDELKRLEIPFERVTNKKNTLRLYNTSNSPLRYVKGFYPNNTNLGKLICKDKFLTQRFLDYAKIKTPIGKMFKPNDLSKAKEFVRKSPEKKFVLKPVSMSMSLGTFLGVNSENLEKCWNESFQVQKKYKVDVPRVLIQEQIEGLEIRIIVVEGEVGTAIFRGPGNVVGDGIHTIEELINEKNSERKKHNYLNRNLLKINDNLLNNLSNRGLTLDSVLPEGEYCVLYSQSNIATGREVFEVSKYLNPHIFEQVLDAVTAIPGVHTAGVDIFIENLDAKEGTIIEVNLNPAFQLHYYPMIGKPSTPLYDVFKYNKIDRKILNDDLNFDSLTQEEFELVIERFKFLYNKQKKLSNAFNSFLKLY</sequence>
<dbReference type="RefSeq" id="WP_046789618.1">
    <property type="nucleotide sequence ID" value="NZ_CP011366.1"/>
</dbReference>
<dbReference type="GO" id="GO:0005524">
    <property type="term" value="F:ATP binding"/>
    <property type="evidence" value="ECO:0007669"/>
    <property type="project" value="InterPro"/>
</dbReference>
<evidence type="ECO:0000313" key="4">
    <source>
        <dbReference type="Proteomes" id="UP000183090"/>
    </source>
</evidence>
<evidence type="ECO:0000313" key="2">
    <source>
        <dbReference type="EMBL" id="SFK50378.1"/>
    </source>
</evidence>
<dbReference type="Gene3D" id="3.30.470.20">
    <property type="entry name" value="ATP-grasp fold, B domain"/>
    <property type="match status" value="2"/>
</dbReference>
<organism evidence="2 4">
    <name type="scientific">Salinicoccus halodurans</name>
    <dbReference type="NCBI Taxonomy" id="407035"/>
    <lineage>
        <taxon>Bacteria</taxon>
        <taxon>Bacillati</taxon>
        <taxon>Bacillota</taxon>
        <taxon>Bacilli</taxon>
        <taxon>Bacillales</taxon>
        <taxon>Staphylococcaceae</taxon>
        <taxon>Salinicoccus</taxon>
    </lineage>
</organism>
<reference evidence="1 3" key="1">
    <citation type="journal article" date="2015" name="Int. J. Syst. Evol. Microbiol.">
        <title>Complete genome sequence of Salinicoccus halodurans H3B36, isolated from the Qaidam Basin in China.</title>
        <authorList>
            <person name="Jiang K."/>
            <person name="Xue Y."/>
            <person name="Ma Y."/>
        </authorList>
    </citation>
    <scope>NUCLEOTIDE SEQUENCE [LARGE SCALE GENOMIC DNA]</scope>
    <source>
        <strain evidence="1 3">H3B36</strain>
    </source>
</reference>
<proteinExistence type="predicted"/>
<keyword evidence="3" id="KW-1185">Reference proteome</keyword>
<reference evidence="3" key="2">
    <citation type="submission" date="2015-04" db="EMBL/GenBank/DDBJ databases">
        <title>Complete genome sequence of Salinicoccus halodurans strain H3B36, isolated from the Qaidam basin of China.</title>
        <authorList>
            <person name="Ma Y."/>
            <person name="Jiang K."/>
            <person name="Xue Y."/>
        </authorList>
    </citation>
    <scope>NUCLEOTIDE SEQUENCE [LARGE SCALE GENOMIC DNA]</scope>
    <source>
        <strain evidence="3">H3B36</strain>
    </source>
</reference>
<dbReference type="EMBL" id="FOTB01000001">
    <property type="protein sequence ID" value="SFK50378.1"/>
    <property type="molecule type" value="Genomic_DNA"/>
</dbReference>
<dbReference type="KEGG" id="shv:AAT16_03865"/>
<dbReference type="OrthoDB" id="9803907at2"/>
<dbReference type="Proteomes" id="UP000183090">
    <property type="component" value="Unassembled WGS sequence"/>
</dbReference>
<dbReference type="SUPFAM" id="SSF56059">
    <property type="entry name" value="Glutathione synthetase ATP-binding domain-like"/>
    <property type="match status" value="1"/>
</dbReference>
<evidence type="ECO:0000313" key="3">
    <source>
        <dbReference type="Proteomes" id="UP000034029"/>
    </source>
</evidence>
<accession>A0A0F7HJA5</accession>
<evidence type="ECO:0000313" key="1">
    <source>
        <dbReference type="EMBL" id="AKG73428.1"/>
    </source>
</evidence>
<dbReference type="AlphaFoldDB" id="A0A0F7HJA5"/>
<dbReference type="GO" id="GO:0018169">
    <property type="term" value="F:ribosomal S6-glutamic acid ligase activity"/>
    <property type="evidence" value="ECO:0007669"/>
    <property type="project" value="TreeGrafter"/>
</dbReference>
<dbReference type="PANTHER" id="PTHR21621:SF0">
    <property type="entry name" value="BETA-CITRYLGLUTAMATE SYNTHASE B-RELATED"/>
    <property type="match status" value="1"/>
</dbReference>